<name>A0ABQ7TKW7_PHRPL</name>
<dbReference type="SUPFAM" id="SSF52047">
    <property type="entry name" value="RNI-like"/>
    <property type="match status" value="1"/>
</dbReference>
<dbReference type="InterPro" id="IPR006553">
    <property type="entry name" value="Leu-rich_rpt_Cys-con_subtyp"/>
</dbReference>
<reference evidence="1 2" key="1">
    <citation type="journal article" date="2022" name="Gigascience">
        <title>A chromosome-level genome assembly and annotation of the desert horned lizard, Phrynosoma platyrhinos, provides insight into chromosomal rearrangements among reptiles.</title>
        <authorList>
            <person name="Koochekian N."/>
            <person name="Ascanio A."/>
            <person name="Farleigh K."/>
            <person name="Card D.C."/>
            <person name="Schield D.R."/>
            <person name="Castoe T.A."/>
            <person name="Jezkova T."/>
        </authorList>
    </citation>
    <scope>NUCLEOTIDE SEQUENCE [LARGE SCALE GENOMIC DNA]</scope>
    <source>
        <strain evidence="1">NK-2021</strain>
    </source>
</reference>
<dbReference type="PANTHER" id="PTHR13318">
    <property type="entry name" value="PARTNER OF PAIRED, ISOFORM B-RELATED"/>
    <property type="match status" value="1"/>
</dbReference>
<dbReference type="SMART" id="SM00367">
    <property type="entry name" value="LRR_CC"/>
    <property type="match status" value="3"/>
</dbReference>
<sequence>MVESTSESLLSLPYLSPAGFHLQELLDIMRERELLTPAILHLLLWPQLQELNLRDCSQQVGRTIAHIISVRCKNLTSLILNGCDQIPADALVDLVKALPRLTKLKLGATQCNTEVLSTIRSFCPKLNELDISACKSLTPDSLLYLAYDPITRAYCCQSLQRLITEGLTPNLNCPCLFWILAFVLLALPNLKYLYHHAMIQAVYLIHDQQFFGIQLPDGFPSLEEVARYRASIHSNEESSRFTLALKQVFGVVDTSLSKVGVVCPHLSELSMILKSNRSLGQHFLPWNNIVHLIIGSRERDLTELLPLTFYIGTQLKRLTIEGFTFKDELTFHTLLSHCPNLLKSQFVFLSPVGHGLDRQTENEAINWDLSLPPLHFPELADFFIMYTDIGNPLPSRHVAVMNNILVSVFKYSPFLKTLTLFCLPFSLDEAFQKVLKPPSTALLHLHELSLLQAEISVDTINLLFSSENQLSILSLENCLNINNTDYTELLQKVNKENFELVINWE</sequence>
<comment type="caution">
    <text evidence="1">The sequence shown here is derived from an EMBL/GenBank/DDBJ whole genome shotgun (WGS) entry which is preliminary data.</text>
</comment>
<protein>
    <submittedName>
        <fullName evidence="1">Uncharacterized protein</fullName>
    </submittedName>
</protein>
<evidence type="ECO:0000313" key="1">
    <source>
        <dbReference type="EMBL" id="KAH0630460.1"/>
    </source>
</evidence>
<dbReference type="EMBL" id="JAIPUX010000439">
    <property type="protein sequence ID" value="KAH0630460.1"/>
    <property type="molecule type" value="Genomic_DNA"/>
</dbReference>
<dbReference type="Pfam" id="PF07723">
    <property type="entry name" value="LRR_2"/>
    <property type="match status" value="1"/>
</dbReference>
<dbReference type="InterPro" id="IPR013101">
    <property type="entry name" value="LRR_PRU1-like"/>
</dbReference>
<dbReference type="Proteomes" id="UP000826234">
    <property type="component" value="Unassembled WGS sequence"/>
</dbReference>
<proteinExistence type="predicted"/>
<organism evidence="1 2">
    <name type="scientific">Phrynosoma platyrhinos</name>
    <name type="common">Desert horned lizard</name>
    <dbReference type="NCBI Taxonomy" id="52577"/>
    <lineage>
        <taxon>Eukaryota</taxon>
        <taxon>Metazoa</taxon>
        <taxon>Chordata</taxon>
        <taxon>Craniata</taxon>
        <taxon>Vertebrata</taxon>
        <taxon>Euteleostomi</taxon>
        <taxon>Lepidosauria</taxon>
        <taxon>Squamata</taxon>
        <taxon>Bifurcata</taxon>
        <taxon>Unidentata</taxon>
        <taxon>Episquamata</taxon>
        <taxon>Toxicofera</taxon>
        <taxon>Iguania</taxon>
        <taxon>Phrynosomatidae</taxon>
        <taxon>Phrynosomatinae</taxon>
        <taxon>Phrynosoma</taxon>
    </lineage>
</organism>
<keyword evidence="2" id="KW-1185">Reference proteome</keyword>
<accession>A0ABQ7TKW7</accession>
<dbReference type="InterPro" id="IPR032675">
    <property type="entry name" value="LRR_dom_sf"/>
</dbReference>
<gene>
    <name evidence="1" type="ORF">JD844_013501</name>
</gene>
<evidence type="ECO:0000313" key="2">
    <source>
        <dbReference type="Proteomes" id="UP000826234"/>
    </source>
</evidence>
<dbReference type="Gene3D" id="3.80.10.10">
    <property type="entry name" value="Ribonuclease Inhibitor"/>
    <property type="match status" value="1"/>
</dbReference>